<dbReference type="EMBL" id="MPUH01000157">
    <property type="protein sequence ID" value="OMJ88189.1"/>
    <property type="molecule type" value="Genomic_DNA"/>
</dbReference>
<proteinExistence type="predicted"/>
<reference evidence="1 2" key="1">
    <citation type="submission" date="2016-11" db="EMBL/GenBank/DDBJ databases">
        <title>The macronuclear genome of Stentor coeruleus: a giant cell with tiny introns.</title>
        <authorList>
            <person name="Slabodnick M."/>
            <person name="Ruby J.G."/>
            <person name="Reiff S.B."/>
            <person name="Swart E.C."/>
            <person name="Gosai S."/>
            <person name="Prabakaran S."/>
            <person name="Witkowska E."/>
            <person name="Larue G.E."/>
            <person name="Fisher S."/>
            <person name="Freeman R.M."/>
            <person name="Gunawardena J."/>
            <person name="Chu W."/>
            <person name="Stover N.A."/>
            <person name="Gregory B.D."/>
            <person name="Nowacki M."/>
            <person name="Derisi J."/>
            <person name="Roy S.W."/>
            <person name="Marshall W.F."/>
            <person name="Sood P."/>
        </authorList>
    </citation>
    <scope>NUCLEOTIDE SEQUENCE [LARGE SCALE GENOMIC DNA]</scope>
    <source>
        <strain evidence="1">WM001</strain>
    </source>
</reference>
<accession>A0A1R2CGN5</accession>
<dbReference type="Proteomes" id="UP000187209">
    <property type="component" value="Unassembled WGS sequence"/>
</dbReference>
<organism evidence="1 2">
    <name type="scientific">Stentor coeruleus</name>
    <dbReference type="NCBI Taxonomy" id="5963"/>
    <lineage>
        <taxon>Eukaryota</taxon>
        <taxon>Sar</taxon>
        <taxon>Alveolata</taxon>
        <taxon>Ciliophora</taxon>
        <taxon>Postciliodesmatophora</taxon>
        <taxon>Heterotrichea</taxon>
        <taxon>Heterotrichida</taxon>
        <taxon>Stentoridae</taxon>
        <taxon>Stentor</taxon>
    </lineage>
</organism>
<comment type="caution">
    <text evidence="1">The sequence shown here is derived from an EMBL/GenBank/DDBJ whole genome shotgun (WGS) entry which is preliminary data.</text>
</comment>
<sequence length="233" mass="27968">MNSKCQKYKSYHKKQCTKICENINCIKNSQYHKGKCTIICKDSNCKNFLKPYKTKIFRYYKEGCIKDFKKKGRKIKKCEYREFYTENIENNMFKENYMNKEELSLCKNCKTQHINDCKWNTKYLDTFDCINIENKKGADEIEENIDYKSKDCKRDFKNNERESEDIRIRSFAKSIAKDDSDDERCYLNEEIEENNEISRFDNILCAVVITFAVYMLFPKAEKTAIINFTKMLL</sequence>
<protein>
    <submittedName>
        <fullName evidence="1">Uncharacterized protein</fullName>
    </submittedName>
</protein>
<keyword evidence="2" id="KW-1185">Reference proteome</keyword>
<gene>
    <name evidence="1" type="ORF">SteCoe_9922</name>
</gene>
<name>A0A1R2CGN5_9CILI</name>
<evidence type="ECO:0000313" key="2">
    <source>
        <dbReference type="Proteomes" id="UP000187209"/>
    </source>
</evidence>
<evidence type="ECO:0000313" key="1">
    <source>
        <dbReference type="EMBL" id="OMJ88189.1"/>
    </source>
</evidence>
<dbReference type="AlphaFoldDB" id="A0A1R2CGN5"/>